<accession>A0A9X2F5L4</accession>
<dbReference type="InterPro" id="IPR013766">
    <property type="entry name" value="Thioredoxin_domain"/>
</dbReference>
<organism evidence="6 7">
    <name type="scientific">Solitalea agri</name>
    <dbReference type="NCBI Taxonomy" id="2953739"/>
    <lineage>
        <taxon>Bacteria</taxon>
        <taxon>Pseudomonadati</taxon>
        <taxon>Bacteroidota</taxon>
        <taxon>Sphingobacteriia</taxon>
        <taxon>Sphingobacteriales</taxon>
        <taxon>Sphingobacteriaceae</taxon>
        <taxon>Solitalea</taxon>
    </lineage>
</organism>
<evidence type="ECO:0000256" key="4">
    <source>
        <dbReference type="ARBA" id="ARBA00023284"/>
    </source>
</evidence>
<keyword evidence="7" id="KW-1185">Reference proteome</keyword>
<dbReference type="SUPFAM" id="SSF52833">
    <property type="entry name" value="Thioredoxin-like"/>
    <property type="match status" value="1"/>
</dbReference>
<dbReference type="GO" id="GO:0017004">
    <property type="term" value="P:cytochrome complex assembly"/>
    <property type="evidence" value="ECO:0007669"/>
    <property type="project" value="UniProtKB-KW"/>
</dbReference>
<keyword evidence="4" id="KW-0676">Redox-active center</keyword>
<dbReference type="PROSITE" id="PS51257">
    <property type="entry name" value="PROKAR_LIPOPROTEIN"/>
    <property type="match status" value="1"/>
</dbReference>
<evidence type="ECO:0000259" key="5">
    <source>
        <dbReference type="PROSITE" id="PS51352"/>
    </source>
</evidence>
<evidence type="ECO:0000313" key="7">
    <source>
        <dbReference type="Proteomes" id="UP001155182"/>
    </source>
</evidence>
<dbReference type="InterPro" id="IPR012336">
    <property type="entry name" value="Thioredoxin-like_fold"/>
</dbReference>
<feature type="domain" description="Thioredoxin" evidence="5">
    <location>
        <begin position="41"/>
        <end position="187"/>
    </location>
</feature>
<dbReference type="Proteomes" id="UP001155182">
    <property type="component" value="Unassembled WGS sequence"/>
</dbReference>
<dbReference type="InterPro" id="IPR050553">
    <property type="entry name" value="Thioredoxin_ResA/DsbE_sf"/>
</dbReference>
<dbReference type="EMBL" id="JAMWYS010000061">
    <property type="protein sequence ID" value="MCO4294741.1"/>
    <property type="molecule type" value="Genomic_DNA"/>
</dbReference>
<evidence type="ECO:0000313" key="6">
    <source>
        <dbReference type="EMBL" id="MCO4294741.1"/>
    </source>
</evidence>
<evidence type="ECO:0000256" key="1">
    <source>
        <dbReference type="ARBA" id="ARBA00004196"/>
    </source>
</evidence>
<keyword evidence="2" id="KW-0201">Cytochrome c-type biogenesis</keyword>
<dbReference type="PANTHER" id="PTHR42852">
    <property type="entry name" value="THIOL:DISULFIDE INTERCHANGE PROTEIN DSBE"/>
    <property type="match status" value="1"/>
</dbReference>
<evidence type="ECO:0000256" key="2">
    <source>
        <dbReference type="ARBA" id="ARBA00022748"/>
    </source>
</evidence>
<dbReference type="PANTHER" id="PTHR42852:SF6">
    <property type="entry name" value="THIOL:DISULFIDE INTERCHANGE PROTEIN DSBE"/>
    <property type="match status" value="1"/>
</dbReference>
<dbReference type="RefSeq" id="WP_252589773.1">
    <property type="nucleotide sequence ID" value="NZ_JAMWYS010000061.1"/>
</dbReference>
<sequence>MNLLSKVFKILFPLFIIIACSAAVYLSNYLKYIDSNDIKFINPKQKLASFKEITELPQFKNKVVVIDIWSVSCGPCLKQLKTAYDFKRKVASKDVVFLYISYNNRFRLDRQLKWKQIIGENKLFGYHLEVDSKLYDKLWTEINSPTVTSIAVPRYLILNKQGQLVNNNAAGLDSPQQFLQQIQSALDTTAVLAVR</sequence>
<keyword evidence="3" id="KW-1015">Disulfide bond</keyword>
<gene>
    <name evidence="6" type="ORF">NF867_17900</name>
</gene>
<dbReference type="Pfam" id="PF13905">
    <property type="entry name" value="Thioredoxin_8"/>
    <property type="match status" value="1"/>
</dbReference>
<comment type="caution">
    <text evidence="6">The sequence shown here is derived from an EMBL/GenBank/DDBJ whole genome shotgun (WGS) entry which is preliminary data.</text>
</comment>
<evidence type="ECO:0000256" key="3">
    <source>
        <dbReference type="ARBA" id="ARBA00023157"/>
    </source>
</evidence>
<dbReference type="InterPro" id="IPR036249">
    <property type="entry name" value="Thioredoxin-like_sf"/>
</dbReference>
<dbReference type="PROSITE" id="PS51352">
    <property type="entry name" value="THIOREDOXIN_2"/>
    <property type="match status" value="1"/>
</dbReference>
<dbReference type="Gene3D" id="3.40.30.10">
    <property type="entry name" value="Glutaredoxin"/>
    <property type="match status" value="1"/>
</dbReference>
<reference evidence="6" key="1">
    <citation type="submission" date="2022-06" db="EMBL/GenBank/DDBJ databases">
        <title>Solitalea sp. MAHUQ-68 isolated from rhizospheric soil.</title>
        <authorList>
            <person name="Huq M.A."/>
        </authorList>
    </citation>
    <scope>NUCLEOTIDE SEQUENCE</scope>
    <source>
        <strain evidence="6">MAHUQ-68</strain>
    </source>
</reference>
<dbReference type="GO" id="GO:0030313">
    <property type="term" value="C:cell envelope"/>
    <property type="evidence" value="ECO:0007669"/>
    <property type="project" value="UniProtKB-SubCell"/>
</dbReference>
<name>A0A9X2F5L4_9SPHI</name>
<proteinExistence type="predicted"/>
<protein>
    <submittedName>
        <fullName evidence="6">Redoxin family protein</fullName>
    </submittedName>
</protein>
<dbReference type="AlphaFoldDB" id="A0A9X2F5L4"/>
<comment type="subcellular location">
    <subcellularLocation>
        <location evidence="1">Cell envelope</location>
    </subcellularLocation>
</comment>